<dbReference type="GO" id="GO:0005794">
    <property type="term" value="C:Golgi apparatus"/>
    <property type="evidence" value="ECO:0007669"/>
    <property type="project" value="UniProtKB-ARBA"/>
</dbReference>
<dbReference type="PROSITE" id="PS50190">
    <property type="entry name" value="SEC7"/>
    <property type="match status" value="1"/>
</dbReference>
<dbReference type="EMBL" id="GL629765">
    <property type="protein sequence ID" value="EFX03844.1"/>
    <property type="molecule type" value="Genomic_DNA"/>
</dbReference>
<dbReference type="GO" id="GO:0016192">
    <property type="term" value="P:vesicle-mediated transport"/>
    <property type="evidence" value="ECO:0007669"/>
    <property type="project" value="UniProtKB-ARBA"/>
</dbReference>
<dbReference type="CDD" id="cd00171">
    <property type="entry name" value="Sec7"/>
    <property type="match status" value="1"/>
</dbReference>
<reference evidence="3 4" key="1">
    <citation type="journal article" date="2011" name="Proc. Natl. Acad. Sci. U.S.A.">
        <title>Genome and transcriptome analyses of the mountain pine beetle-fungal symbiont Grosmannia clavigera, a lodgepole pine pathogen.</title>
        <authorList>
            <person name="DiGuistini S."/>
            <person name="Wang Y."/>
            <person name="Liao N.Y."/>
            <person name="Taylor G."/>
            <person name="Tanguay P."/>
            <person name="Feau N."/>
            <person name="Henrissat B."/>
            <person name="Chan S.K."/>
            <person name="Hesse-Orce U."/>
            <person name="Alamouti S.M."/>
            <person name="Tsui C.K.M."/>
            <person name="Docking R.T."/>
            <person name="Levasseur A."/>
            <person name="Haridas S."/>
            <person name="Robertson G."/>
            <person name="Birol I."/>
            <person name="Holt R.A."/>
            <person name="Marra M.A."/>
            <person name="Hamelin R.C."/>
            <person name="Hirst M."/>
            <person name="Jones S.J.M."/>
            <person name="Bohlmann J."/>
            <person name="Breuil C."/>
        </authorList>
    </citation>
    <scope>NUCLEOTIDE SEQUENCE [LARGE SCALE GENOMIC DNA]</scope>
    <source>
        <strain evidence="4">kw1407 / UAMH 11150</strain>
    </source>
</reference>
<dbReference type="InterPro" id="IPR056604">
    <property type="entry name" value="GBF1-like_TPR"/>
</dbReference>
<dbReference type="STRING" id="655863.F0XEY9"/>
<feature type="compositionally biased region" description="Low complexity" evidence="1">
    <location>
        <begin position="8"/>
        <end position="17"/>
    </location>
</feature>
<accession>F0XEY9</accession>
<dbReference type="SUPFAM" id="SSF48425">
    <property type="entry name" value="Sec7 domain"/>
    <property type="match status" value="1"/>
</dbReference>
<dbReference type="InterPro" id="IPR023394">
    <property type="entry name" value="Sec7_C_sf"/>
</dbReference>
<feature type="region of interest" description="Disordered" evidence="1">
    <location>
        <begin position="373"/>
        <end position="441"/>
    </location>
</feature>
<dbReference type="FunCoup" id="F0XEY9">
    <property type="interactions" value="908"/>
</dbReference>
<dbReference type="Pfam" id="PF01369">
    <property type="entry name" value="Sec7"/>
    <property type="match status" value="1"/>
</dbReference>
<evidence type="ECO:0000256" key="1">
    <source>
        <dbReference type="SAM" id="MobiDB-lite"/>
    </source>
</evidence>
<dbReference type="GeneID" id="25981295"/>
<feature type="compositionally biased region" description="Polar residues" evidence="1">
    <location>
        <begin position="40"/>
        <end position="55"/>
    </location>
</feature>
<dbReference type="SUPFAM" id="SSF48371">
    <property type="entry name" value="ARM repeat"/>
    <property type="match status" value="1"/>
</dbReference>
<feature type="compositionally biased region" description="Low complexity" evidence="1">
    <location>
        <begin position="373"/>
        <end position="394"/>
    </location>
</feature>
<keyword evidence="4" id="KW-1185">Reference proteome</keyword>
<sequence length="1664" mass="182216">MSGDARDAPVAALAADASAKDQQQEQLPLTALLASPTASRPFSQHRQSTAASSRMQYRSHPVSVAVDPVSLVISECINITSAIQKQAHFQHLSVSAILGGGSPNVGTSSFKLGASAETSVRRNGHRTAPSPGAKRGAAGSGPDVDFGPANRWGLRGKKGKSMADNPLISGFGRLRQELAGVKDIHSFDSLMLLYPFLQIIQAKGTAAPITILSLRAVRKFLSYGFICQESPRFALAMQALSQAITHCQFDISDSAQEEVVLLMILNLMEDMLSGPGGDILSDESVCDMMGRGLTICSRPRFSEVLRQTAEATMVRMCQIIFEDLKHLEEEAGEEDDALDKQTDADMDTVKMDPAADASASSLSLRPAVAAALPTAHGGNDSRSSNDVGSSASSGDSKDKLLVANAPSGDIGQGRLSSETQSDDADEKSTASGSSESSESIDLRPYSLPSVRELFRVLVDFLDPNQRTQQPDTMRVMALRIIHVALEVAGPSIARHPALAAVAQDRLCCYLFQLVRSDNMAILQESLIVASTLLSTCRGVLKLQQELYLAYVIGCLHPAVEIPREANIDPSLYEGIPQAPKLVKAPPPSQPGSRQPTPVPIKDRQKLGMEGGTRKPEARQAMVENIGVLARMPTFMVELFVNYDCDTDRVDLCEDLIGLLSRNALPDSATWSTTSVPPLCLDALLRYIQFMAQRLDEPAVTDGYPDAGELREARARKKVIVRGANKFNESPKGGLAYLHDKGIIADLGDPVLVARFLKGTSRVSKKVLGDYLSKRGNEPVLEAFMALFDFEGKRVDESLRMMLETFRLPGEAALIERIVSSFAERYCSGTIPADVADKDAVFILTYAIILLNTDQHNPNVRTQKRMTVTDFSRNLRGQNGRQDFAAEYLQDIYDSIKSNEIILPEEHENKHAFDYAWREVLLKAGSAGPLIVCDTNIYDADMFATTWRPIVATLSYVFMSATDDTVFSRVIQGFDECSRIASRHGNTAALDQIVYCLSLMSTLAQEVQLNTSLNTEVQVDDASVMVSELAVKLGRNFRAQLSTLVLFRVVRDNEPVLRMSWKHVVRIWLNLFQNSLIPAFFSSEQPGRLDLPSIPLQSPGQVIDRGNKQVDNGFFSAFTSYISSYAADDPPEPSDEELESTLCAIDCVNACHVGDIFANIANLSGDSLEALVDALLDQIPEDNGSEVVIKVKAENVPPTSPANNIKTGSTPAYDPAPVYLLELCTVLALRDADSVQLVGKRVVDALQEMLRDVARFHPILIGRATYYLFTLLRASYDYDFVRVPVLLHAVSSFSEENLKATSAVVLKGLKLNISEPGPLRSEIMTSPDFWAILGTLVGYEDSAPTVFEILESGVSGSPPAILADNYEAAIILCNKFATAASVGAAAEQELDRKLRRNNRAPKPEKASENATVQRGIKTINIIYNITSRIPHLMKQSHLESNEAWSAYWLPIFQALTTQCTNPCREVRHLAFSSLQRSLLSPELTSSDHREWTAIFSEVLFPLILKLLRPEVYTSDRDGMSETRVQAASLLCKVFLQYLVLLSDWDGMLDLWLKIIDIMDRLMNSGQGDSLEEAVPENLKNVLLFMASSGYLVPPSKDASKEELWVETWKRIDRFLPDLKSEIALDEPEQTTPAVKPSDVAEAPTDEEPVVEAEAEPAVEGTEVLS</sequence>
<dbReference type="GO" id="GO:0005085">
    <property type="term" value="F:guanyl-nucleotide exchange factor activity"/>
    <property type="evidence" value="ECO:0007669"/>
    <property type="project" value="InterPro"/>
</dbReference>
<protein>
    <submittedName>
        <fullName evidence="3">Guanine nucleotide exchange factor</fullName>
    </submittedName>
</protein>
<dbReference type="PANTHER" id="PTHR10663">
    <property type="entry name" value="GUANYL-NUCLEOTIDE EXCHANGE FACTOR"/>
    <property type="match status" value="1"/>
</dbReference>
<dbReference type="OrthoDB" id="10258608at2759"/>
<dbReference type="Gene3D" id="1.10.220.20">
    <property type="match status" value="1"/>
</dbReference>
<feature type="compositionally biased region" description="Acidic residues" evidence="1">
    <location>
        <begin position="1642"/>
        <end position="1655"/>
    </location>
</feature>
<feature type="region of interest" description="Disordered" evidence="1">
    <location>
        <begin position="116"/>
        <end position="150"/>
    </location>
</feature>
<gene>
    <name evidence="3" type="ORF">CMQ_772</name>
</gene>
<dbReference type="RefSeq" id="XP_014173326.1">
    <property type="nucleotide sequence ID" value="XM_014317851.1"/>
</dbReference>
<dbReference type="InterPro" id="IPR032691">
    <property type="entry name" value="Mon2/Sec7/BIG1-like_HUS"/>
</dbReference>
<evidence type="ECO:0000313" key="3">
    <source>
        <dbReference type="EMBL" id="EFX03844.1"/>
    </source>
</evidence>
<evidence type="ECO:0000259" key="2">
    <source>
        <dbReference type="PROSITE" id="PS50190"/>
    </source>
</evidence>
<dbReference type="InterPro" id="IPR000904">
    <property type="entry name" value="Sec7_dom"/>
</dbReference>
<dbReference type="InterPro" id="IPR016024">
    <property type="entry name" value="ARM-type_fold"/>
</dbReference>
<feature type="region of interest" description="Disordered" evidence="1">
    <location>
        <begin position="1621"/>
        <end position="1664"/>
    </location>
</feature>
<organism evidence="4">
    <name type="scientific">Grosmannia clavigera (strain kw1407 / UAMH 11150)</name>
    <name type="common">Blue stain fungus</name>
    <name type="synonym">Graphiocladiella clavigera</name>
    <dbReference type="NCBI Taxonomy" id="655863"/>
    <lineage>
        <taxon>Eukaryota</taxon>
        <taxon>Fungi</taxon>
        <taxon>Dikarya</taxon>
        <taxon>Ascomycota</taxon>
        <taxon>Pezizomycotina</taxon>
        <taxon>Sordariomycetes</taxon>
        <taxon>Sordariomycetidae</taxon>
        <taxon>Ophiostomatales</taxon>
        <taxon>Ophiostomataceae</taxon>
        <taxon>Leptographium</taxon>
    </lineage>
</organism>
<feature type="domain" description="SEC7" evidence="2">
    <location>
        <begin position="708"/>
        <end position="898"/>
    </location>
</feature>
<dbReference type="HOGENOM" id="CLU_001204_3_1_1"/>
<evidence type="ECO:0000313" key="4">
    <source>
        <dbReference type="Proteomes" id="UP000007796"/>
    </source>
</evidence>
<dbReference type="Proteomes" id="UP000007796">
    <property type="component" value="Unassembled WGS sequence"/>
</dbReference>
<dbReference type="Gene3D" id="1.10.1000.11">
    <property type="entry name" value="Arf Nucleotide-binding Site Opener,domain 2"/>
    <property type="match status" value="1"/>
</dbReference>
<feature type="compositionally biased region" description="Basic and acidic residues" evidence="1">
    <location>
        <begin position="600"/>
        <end position="612"/>
    </location>
</feature>
<dbReference type="InParanoid" id="F0XEY9"/>
<dbReference type="SMART" id="SM00222">
    <property type="entry name" value="Sec7"/>
    <property type="match status" value="1"/>
</dbReference>
<feature type="region of interest" description="Disordered" evidence="1">
    <location>
        <begin position="578"/>
        <end position="612"/>
    </location>
</feature>
<dbReference type="GO" id="GO:0032012">
    <property type="term" value="P:regulation of ARF protein signal transduction"/>
    <property type="evidence" value="ECO:0007669"/>
    <property type="project" value="InterPro"/>
</dbReference>
<name>F0XEY9_GROCL</name>
<dbReference type="Pfam" id="PF12783">
    <property type="entry name" value="Sec7-like_HUS"/>
    <property type="match status" value="1"/>
</dbReference>
<dbReference type="Pfam" id="PF23325">
    <property type="entry name" value="TPR_28"/>
    <property type="match status" value="1"/>
</dbReference>
<dbReference type="InterPro" id="IPR035999">
    <property type="entry name" value="Sec7_dom_sf"/>
</dbReference>
<dbReference type="eggNOG" id="KOG0928">
    <property type="taxonomic scope" value="Eukaryota"/>
</dbReference>
<dbReference type="PANTHER" id="PTHR10663:SF388">
    <property type="entry name" value="GOLGI-SPECIFIC BREFELDIN A-RESISTANCE GUANINE NUCLEOTIDE EXCHANGE FACTOR 1"/>
    <property type="match status" value="1"/>
</dbReference>
<proteinExistence type="predicted"/>
<feature type="region of interest" description="Disordered" evidence="1">
    <location>
        <begin position="1"/>
        <end position="55"/>
    </location>
</feature>
<feature type="compositionally biased region" description="Low complexity" evidence="1">
    <location>
        <begin position="429"/>
        <end position="439"/>
    </location>
</feature>
<feature type="compositionally biased region" description="Low complexity" evidence="1">
    <location>
        <begin position="24"/>
        <end position="39"/>
    </location>
</feature>